<accession>A0AAV4ZLS6</accession>
<dbReference type="AlphaFoldDB" id="A0AAV4ZLS6"/>
<evidence type="ECO:0008006" key="3">
    <source>
        <dbReference type="Google" id="ProtNLM"/>
    </source>
</evidence>
<gene>
    <name evidence="1" type="ORF">BHAOGJBA_2991</name>
</gene>
<evidence type="ECO:0000313" key="2">
    <source>
        <dbReference type="Proteomes" id="UP001055247"/>
    </source>
</evidence>
<dbReference type="Proteomes" id="UP001055247">
    <property type="component" value="Unassembled WGS sequence"/>
</dbReference>
<evidence type="ECO:0000313" key="1">
    <source>
        <dbReference type="EMBL" id="GJD89464.1"/>
    </source>
</evidence>
<name>A0AAV4ZLS6_9HYPH</name>
<dbReference type="RefSeq" id="WP_066920321.1">
    <property type="nucleotide sequence ID" value="NZ_BPQO01000012.1"/>
</dbReference>
<organism evidence="1 2">
    <name type="scientific">Methylobacterium hispanicum</name>
    <dbReference type="NCBI Taxonomy" id="270350"/>
    <lineage>
        <taxon>Bacteria</taxon>
        <taxon>Pseudomonadati</taxon>
        <taxon>Pseudomonadota</taxon>
        <taxon>Alphaproteobacteria</taxon>
        <taxon>Hyphomicrobiales</taxon>
        <taxon>Methylobacteriaceae</taxon>
        <taxon>Methylobacterium</taxon>
    </lineage>
</organism>
<comment type="caution">
    <text evidence="1">The sequence shown here is derived from an EMBL/GenBank/DDBJ whole genome shotgun (WGS) entry which is preliminary data.</text>
</comment>
<sequence length="128" mass="13254">MSATRSLWRSLLTVLLAVSLVAVSVLGAGHAHAGARHGGVLQHAAAVHPDAAGPERTLGLSGCAELAGDETPTSPCGLNCCCHATFLRRDFPAVAVGWRPGRMLAGIHEVLFDSLAPESLPEPPRTFA</sequence>
<reference evidence="1" key="2">
    <citation type="submission" date="2021-08" db="EMBL/GenBank/DDBJ databases">
        <authorList>
            <person name="Tani A."/>
            <person name="Ola A."/>
            <person name="Ogura Y."/>
            <person name="Katsura K."/>
            <person name="Hayashi T."/>
        </authorList>
    </citation>
    <scope>NUCLEOTIDE SEQUENCE</scope>
    <source>
        <strain evidence="1">DSM 16372</strain>
    </source>
</reference>
<protein>
    <recommendedName>
        <fullName evidence="3">DUF2946 domain-containing protein</fullName>
    </recommendedName>
</protein>
<proteinExistence type="predicted"/>
<reference evidence="1" key="1">
    <citation type="journal article" date="2016" name="Front. Microbiol.">
        <title>Genome Sequence of the Piezophilic, Mesophilic Sulfate-Reducing Bacterium Desulfovibrio indicus J2T.</title>
        <authorList>
            <person name="Cao J."/>
            <person name="Maignien L."/>
            <person name="Shao Z."/>
            <person name="Alain K."/>
            <person name="Jebbar M."/>
        </authorList>
    </citation>
    <scope>NUCLEOTIDE SEQUENCE</scope>
    <source>
        <strain evidence="1">DSM 16372</strain>
    </source>
</reference>
<dbReference type="EMBL" id="BPQO01000012">
    <property type="protein sequence ID" value="GJD89464.1"/>
    <property type="molecule type" value="Genomic_DNA"/>
</dbReference>
<keyword evidence="2" id="KW-1185">Reference proteome</keyword>